<gene>
    <name evidence="5" type="ORF">BSF38_04993</name>
</gene>
<comment type="similarity">
    <text evidence="1">Belongs to the RAD52 family.</text>
</comment>
<evidence type="ECO:0000256" key="2">
    <source>
        <dbReference type="ARBA" id="ARBA00022763"/>
    </source>
</evidence>
<evidence type="ECO:0000256" key="4">
    <source>
        <dbReference type="SAM" id="MobiDB-lite"/>
    </source>
</evidence>
<feature type="region of interest" description="Disordered" evidence="4">
    <location>
        <begin position="131"/>
        <end position="154"/>
    </location>
</feature>
<evidence type="ECO:0000256" key="1">
    <source>
        <dbReference type="ARBA" id="ARBA00006638"/>
    </source>
</evidence>
<dbReference type="AlphaFoldDB" id="A0A1U7CWZ9"/>
<dbReference type="InterPro" id="IPR041247">
    <property type="entry name" value="Rad52_fam"/>
</dbReference>
<dbReference type="Gene3D" id="3.30.390.80">
    <property type="entry name" value="DNA repair protein Rad52/59/22"/>
    <property type="match status" value="1"/>
</dbReference>
<keyword evidence="3" id="KW-0234">DNA repair</keyword>
<dbReference type="EMBL" id="CP019082">
    <property type="protein sequence ID" value="APW63426.1"/>
    <property type="molecule type" value="Genomic_DNA"/>
</dbReference>
<name>A0A1U7CWZ9_9BACT</name>
<dbReference type="RefSeq" id="WP_076349765.1">
    <property type="nucleotide sequence ID" value="NZ_CP019082.1"/>
</dbReference>
<accession>A0A1U7CWZ9</accession>
<dbReference type="GO" id="GO:0006310">
    <property type="term" value="P:DNA recombination"/>
    <property type="evidence" value="ECO:0007669"/>
    <property type="project" value="UniProtKB-ARBA"/>
</dbReference>
<evidence type="ECO:0000256" key="3">
    <source>
        <dbReference type="ARBA" id="ARBA00023204"/>
    </source>
</evidence>
<dbReference type="OrthoDB" id="9805874at2"/>
<evidence type="ECO:0000313" key="6">
    <source>
        <dbReference type="Proteomes" id="UP000186309"/>
    </source>
</evidence>
<dbReference type="Proteomes" id="UP000186309">
    <property type="component" value="Chromosome"/>
</dbReference>
<dbReference type="InterPro" id="IPR042525">
    <property type="entry name" value="Rad52_Rad59_Rad22_sf"/>
</dbReference>
<keyword evidence="6" id="KW-1185">Reference proteome</keyword>
<dbReference type="GO" id="GO:0006302">
    <property type="term" value="P:double-strand break repair"/>
    <property type="evidence" value="ECO:0007669"/>
    <property type="project" value="UniProtKB-ARBA"/>
</dbReference>
<sequence>MSQHIEIFAALAAPFSTDEVRTRSQNGRDFQYITARMVMNRLDEVLGPVNWWDDYTPIENAIVCRLTVRLPDGTTLTKCDAGGFTTTLDTSDFEKSGFSDAFKRAAVKFGVGRYLYGDGVPPSIREALARRPSDAVQPQPALTPSRPAMEVVNGTPPKTGKALFAWVKERDEKLGCELLKSLSDWGKSQDFPARMVQWTGEQVDRGHSEAVRRLGSLDFVPQASAFAQHR</sequence>
<evidence type="ECO:0008006" key="7">
    <source>
        <dbReference type="Google" id="ProtNLM"/>
    </source>
</evidence>
<dbReference type="STRING" id="1387353.BSF38_04993"/>
<organism evidence="5 6">
    <name type="scientific">Paludisphaera borealis</name>
    <dbReference type="NCBI Taxonomy" id="1387353"/>
    <lineage>
        <taxon>Bacteria</taxon>
        <taxon>Pseudomonadati</taxon>
        <taxon>Planctomycetota</taxon>
        <taxon>Planctomycetia</taxon>
        <taxon>Isosphaerales</taxon>
        <taxon>Isosphaeraceae</taxon>
        <taxon>Paludisphaera</taxon>
    </lineage>
</organism>
<evidence type="ECO:0000313" key="5">
    <source>
        <dbReference type="EMBL" id="APW63426.1"/>
    </source>
</evidence>
<proteinExistence type="inferred from homology"/>
<dbReference type="Pfam" id="PF04098">
    <property type="entry name" value="Rad52_Rad22"/>
    <property type="match status" value="1"/>
</dbReference>
<keyword evidence="2" id="KW-0227">DNA damage</keyword>
<dbReference type="KEGG" id="pbor:BSF38_04993"/>
<protein>
    <recommendedName>
        <fullName evidence="7">Single-stranded DNA-binding protein DdrA</fullName>
    </recommendedName>
</protein>
<reference evidence="6" key="1">
    <citation type="submission" date="2016-12" db="EMBL/GenBank/DDBJ databases">
        <title>Comparative genomics of four Isosphaeraceae planctomycetes: a common pool of plasmids and glycoside hydrolase genes.</title>
        <authorList>
            <person name="Ivanova A."/>
        </authorList>
    </citation>
    <scope>NUCLEOTIDE SEQUENCE [LARGE SCALE GENOMIC DNA]</scope>
    <source>
        <strain evidence="6">PX4</strain>
    </source>
</reference>